<dbReference type="GO" id="GO:0098609">
    <property type="term" value="P:cell-cell adhesion"/>
    <property type="evidence" value="ECO:0007669"/>
    <property type="project" value="TreeGrafter"/>
</dbReference>
<dbReference type="InterPro" id="IPR013151">
    <property type="entry name" value="Immunoglobulin_dom"/>
</dbReference>
<accession>A0AAY4DRN8</accession>
<dbReference type="InterPro" id="IPR036179">
    <property type="entry name" value="Ig-like_dom_sf"/>
</dbReference>
<evidence type="ECO:0000256" key="4">
    <source>
        <dbReference type="ARBA" id="ARBA00023180"/>
    </source>
</evidence>
<evidence type="ECO:0000256" key="5">
    <source>
        <dbReference type="ARBA" id="ARBA00023319"/>
    </source>
</evidence>
<dbReference type="SMART" id="SM00409">
    <property type="entry name" value="IG"/>
    <property type="match status" value="2"/>
</dbReference>
<keyword evidence="6" id="KW-1133">Transmembrane helix</keyword>
<dbReference type="SUPFAM" id="SSF48726">
    <property type="entry name" value="Immunoglobulin"/>
    <property type="match status" value="2"/>
</dbReference>
<dbReference type="InterPro" id="IPR013783">
    <property type="entry name" value="Ig-like_fold"/>
</dbReference>
<dbReference type="Gene3D" id="2.60.40.10">
    <property type="entry name" value="Immunoglobulins"/>
    <property type="match status" value="2"/>
</dbReference>
<dbReference type="Ensembl" id="ENSDCDT00010058372.1">
    <property type="protein sequence ID" value="ENSDCDP00010048068.1"/>
    <property type="gene ID" value="ENSDCDG00010029006.1"/>
</dbReference>
<sequence>MTTTDIYLCHTFSQDRQKLLKIEMVKSFFLLLGVRVAVSPLGDGGTVSSEVGATVSLSCWVEESQAEEELLWHRDGSEVELGQANRFNQSRLCIQDVSRDDHLVTFTCHLKRRPATSASVKMNVFFPPELSGTENVTVEESQETVLSCAVRANPQVAVTWEKDGARLDLMSSRYKLYQDEREARLTITRTQRSEHQGLYSCVTTSAEFGTRTKSFQLTVEDRTMGFPVFPVVAGCVVVLCTILLAVVSKWDRIRKGCIQRKQSCMPPRVHQYSLVLSSMLPLSSYLTHAQ</sequence>
<protein>
    <recommendedName>
        <fullName evidence="7">Ig-like domain-containing protein</fullName>
    </recommendedName>
</protein>
<reference evidence="8 9" key="1">
    <citation type="submission" date="2020-06" db="EMBL/GenBank/DDBJ databases">
        <authorList>
            <consortium name="Wellcome Sanger Institute Data Sharing"/>
        </authorList>
    </citation>
    <scope>NUCLEOTIDE SEQUENCE [LARGE SCALE GENOMIC DNA]</scope>
</reference>
<dbReference type="PANTHER" id="PTHR11640:SF31">
    <property type="entry name" value="IRREGULAR CHIASM C-ROUGHEST PROTEIN-RELATED"/>
    <property type="match status" value="1"/>
</dbReference>
<evidence type="ECO:0000256" key="3">
    <source>
        <dbReference type="ARBA" id="ARBA00023157"/>
    </source>
</evidence>
<keyword evidence="3" id="KW-1015">Disulfide bond</keyword>
<keyword evidence="4" id="KW-0325">Glycoprotein</keyword>
<evidence type="ECO:0000256" key="2">
    <source>
        <dbReference type="ARBA" id="ARBA00023136"/>
    </source>
</evidence>
<dbReference type="Proteomes" id="UP000694580">
    <property type="component" value="Chromosome 13"/>
</dbReference>
<evidence type="ECO:0000313" key="8">
    <source>
        <dbReference type="Ensembl" id="ENSDCDP00010048068.1"/>
    </source>
</evidence>
<dbReference type="InterPro" id="IPR051275">
    <property type="entry name" value="Cell_adhesion_signaling"/>
</dbReference>
<name>A0AAY4DRN8_9TELE</name>
<proteinExistence type="predicted"/>
<keyword evidence="2 6" id="KW-0472">Membrane</keyword>
<dbReference type="Pfam" id="PF07679">
    <property type="entry name" value="I-set"/>
    <property type="match status" value="1"/>
</dbReference>
<dbReference type="InterPro" id="IPR013098">
    <property type="entry name" value="Ig_I-set"/>
</dbReference>
<evidence type="ECO:0000313" key="9">
    <source>
        <dbReference type="Proteomes" id="UP000694580"/>
    </source>
</evidence>
<dbReference type="InterPro" id="IPR007110">
    <property type="entry name" value="Ig-like_dom"/>
</dbReference>
<dbReference type="InterPro" id="IPR003598">
    <property type="entry name" value="Ig_sub2"/>
</dbReference>
<reference evidence="8" key="3">
    <citation type="submission" date="2025-09" db="UniProtKB">
        <authorList>
            <consortium name="Ensembl"/>
        </authorList>
    </citation>
    <scope>IDENTIFICATION</scope>
</reference>
<feature type="transmembrane region" description="Helical" evidence="6">
    <location>
        <begin position="224"/>
        <end position="248"/>
    </location>
</feature>
<dbReference type="GO" id="GO:0050839">
    <property type="term" value="F:cell adhesion molecule binding"/>
    <property type="evidence" value="ECO:0007669"/>
    <property type="project" value="TreeGrafter"/>
</dbReference>
<feature type="domain" description="Ig-like" evidence="7">
    <location>
        <begin position="34"/>
        <end position="121"/>
    </location>
</feature>
<keyword evidence="5" id="KW-0393">Immunoglobulin domain</keyword>
<evidence type="ECO:0000259" key="7">
    <source>
        <dbReference type="PROSITE" id="PS50835"/>
    </source>
</evidence>
<keyword evidence="9" id="KW-1185">Reference proteome</keyword>
<feature type="domain" description="Ig-like" evidence="7">
    <location>
        <begin position="128"/>
        <end position="218"/>
    </location>
</feature>
<dbReference type="GO" id="GO:0005911">
    <property type="term" value="C:cell-cell junction"/>
    <property type="evidence" value="ECO:0007669"/>
    <property type="project" value="TreeGrafter"/>
</dbReference>
<dbReference type="AlphaFoldDB" id="A0AAY4DRN8"/>
<dbReference type="InterPro" id="IPR003599">
    <property type="entry name" value="Ig_sub"/>
</dbReference>
<dbReference type="GO" id="GO:0005886">
    <property type="term" value="C:plasma membrane"/>
    <property type="evidence" value="ECO:0007669"/>
    <property type="project" value="TreeGrafter"/>
</dbReference>
<reference evidence="8" key="2">
    <citation type="submission" date="2025-08" db="UniProtKB">
        <authorList>
            <consortium name="Ensembl"/>
        </authorList>
    </citation>
    <scope>IDENTIFICATION</scope>
</reference>
<organism evidence="8 9">
    <name type="scientific">Denticeps clupeoides</name>
    <name type="common">denticle herring</name>
    <dbReference type="NCBI Taxonomy" id="299321"/>
    <lineage>
        <taxon>Eukaryota</taxon>
        <taxon>Metazoa</taxon>
        <taxon>Chordata</taxon>
        <taxon>Craniata</taxon>
        <taxon>Vertebrata</taxon>
        <taxon>Euteleostomi</taxon>
        <taxon>Actinopterygii</taxon>
        <taxon>Neopterygii</taxon>
        <taxon>Teleostei</taxon>
        <taxon>Clupei</taxon>
        <taxon>Clupeiformes</taxon>
        <taxon>Denticipitoidei</taxon>
        <taxon>Denticipitidae</taxon>
        <taxon>Denticeps</taxon>
    </lineage>
</organism>
<dbReference type="GeneTree" id="ENSGT00510000048311"/>
<dbReference type="PANTHER" id="PTHR11640">
    <property type="entry name" value="NEPHRIN"/>
    <property type="match status" value="1"/>
</dbReference>
<dbReference type="Pfam" id="PF00047">
    <property type="entry name" value="ig"/>
    <property type="match status" value="1"/>
</dbReference>
<keyword evidence="6" id="KW-0812">Transmembrane</keyword>
<evidence type="ECO:0000256" key="6">
    <source>
        <dbReference type="SAM" id="Phobius"/>
    </source>
</evidence>
<dbReference type="SMART" id="SM00408">
    <property type="entry name" value="IGc2"/>
    <property type="match status" value="1"/>
</dbReference>
<dbReference type="PROSITE" id="PS50835">
    <property type="entry name" value="IG_LIKE"/>
    <property type="match status" value="2"/>
</dbReference>
<evidence type="ECO:0000256" key="1">
    <source>
        <dbReference type="ARBA" id="ARBA00004479"/>
    </source>
</evidence>
<comment type="subcellular location">
    <subcellularLocation>
        <location evidence="1">Membrane</location>
        <topology evidence="1">Single-pass type I membrane protein</topology>
    </subcellularLocation>
</comment>